<protein>
    <submittedName>
        <fullName evidence="1">Uncharacterized protein</fullName>
    </submittedName>
</protein>
<dbReference type="InterPro" id="IPR048108">
    <property type="entry name" value="CBO2463_dom"/>
</dbReference>
<name>A0A9D2T0K2_9FIRM</name>
<gene>
    <name evidence="1" type="ORF">H9756_03095</name>
</gene>
<organism evidence="1 2">
    <name type="scientific">Candidatus Mediterraneibacter gallistercoris</name>
    <dbReference type="NCBI Taxonomy" id="2838671"/>
    <lineage>
        <taxon>Bacteria</taxon>
        <taxon>Bacillati</taxon>
        <taxon>Bacillota</taxon>
        <taxon>Clostridia</taxon>
        <taxon>Lachnospirales</taxon>
        <taxon>Lachnospiraceae</taxon>
        <taxon>Mediterraneibacter</taxon>
    </lineage>
</organism>
<comment type="caution">
    <text evidence="1">The sequence shown here is derived from an EMBL/GenBank/DDBJ whole genome shotgun (WGS) entry which is preliminary data.</text>
</comment>
<sequence>MAGAEYIINPVLMGGLVKEVTGDRVKVHLHGRLGVITVPKECILRGTQENSGEEEPAAGTEMQFYFSYLQVNENPYDYDTCAIKNGEFEPCLIGGTITEVNDTAIKAEIMDGLGTAAVPRRWVFTDVELKEGQNVEFYFSPMKISGKRDIPVESI</sequence>
<dbReference type="Proteomes" id="UP000823895">
    <property type="component" value="Unassembled WGS sequence"/>
</dbReference>
<proteinExistence type="predicted"/>
<evidence type="ECO:0000313" key="2">
    <source>
        <dbReference type="Proteomes" id="UP000823895"/>
    </source>
</evidence>
<accession>A0A9D2T0K2</accession>
<dbReference type="EMBL" id="DWWI01000066">
    <property type="protein sequence ID" value="HJC42658.1"/>
    <property type="molecule type" value="Genomic_DNA"/>
</dbReference>
<dbReference type="AlphaFoldDB" id="A0A9D2T0K2"/>
<reference evidence="1" key="1">
    <citation type="journal article" date="2021" name="PeerJ">
        <title>Extensive microbial diversity within the chicken gut microbiome revealed by metagenomics and culture.</title>
        <authorList>
            <person name="Gilroy R."/>
            <person name="Ravi A."/>
            <person name="Getino M."/>
            <person name="Pursley I."/>
            <person name="Horton D.L."/>
            <person name="Alikhan N.F."/>
            <person name="Baker D."/>
            <person name="Gharbi K."/>
            <person name="Hall N."/>
            <person name="Watson M."/>
            <person name="Adriaenssens E.M."/>
            <person name="Foster-Nyarko E."/>
            <person name="Jarju S."/>
            <person name="Secka A."/>
            <person name="Antonio M."/>
            <person name="Oren A."/>
            <person name="Chaudhuri R.R."/>
            <person name="La Ragione R."/>
            <person name="Hildebrand F."/>
            <person name="Pallen M.J."/>
        </authorList>
    </citation>
    <scope>NUCLEOTIDE SEQUENCE</scope>
    <source>
        <strain evidence="1">CHK165-2605</strain>
    </source>
</reference>
<evidence type="ECO:0000313" key="1">
    <source>
        <dbReference type="EMBL" id="HJC42658.1"/>
    </source>
</evidence>
<reference evidence="1" key="2">
    <citation type="submission" date="2021-04" db="EMBL/GenBank/DDBJ databases">
        <authorList>
            <person name="Gilroy R."/>
        </authorList>
    </citation>
    <scope>NUCLEOTIDE SEQUENCE</scope>
    <source>
        <strain evidence="1">CHK165-2605</strain>
    </source>
</reference>
<dbReference type="NCBIfam" id="NF041553">
    <property type="entry name" value="CBO2463_dom"/>
    <property type="match status" value="2"/>
</dbReference>